<dbReference type="AlphaFoldDB" id="A0A4C1Z326"/>
<name>A0A4C1Z326_EUMVA</name>
<dbReference type="Proteomes" id="UP000299102">
    <property type="component" value="Unassembled WGS sequence"/>
</dbReference>
<dbReference type="EMBL" id="BGZK01001517">
    <property type="protein sequence ID" value="GBP81553.1"/>
    <property type="molecule type" value="Genomic_DNA"/>
</dbReference>
<organism evidence="1 2">
    <name type="scientific">Eumeta variegata</name>
    <name type="common">Bagworm moth</name>
    <name type="synonym">Eumeta japonica</name>
    <dbReference type="NCBI Taxonomy" id="151549"/>
    <lineage>
        <taxon>Eukaryota</taxon>
        <taxon>Metazoa</taxon>
        <taxon>Ecdysozoa</taxon>
        <taxon>Arthropoda</taxon>
        <taxon>Hexapoda</taxon>
        <taxon>Insecta</taxon>
        <taxon>Pterygota</taxon>
        <taxon>Neoptera</taxon>
        <taxon>Endopterygota</taxon>
        <taxon>Lepidoptera</taxon>
        <taxon>Glossata</taxon>
        <taxon>Ditrysia</taxon>
        <taxon>Tineoidea</taxon>
        <taxon>Psychidae</taxon>
        <taxon>Oiketicinae</taxon>
        <taxon>Eumeta</taxon>
    </lineage>
</organism>
<comment type="caution">
    <text evidence="1">The sequence shown here is derived from an EMBL/GenBank/DDBJ whole genome shotgun (WGS) entry which is preliminary data.</text>
</comment>
<sequence>MIDTYTPIYFLANSCLRIRPISEAARLNPCELRTVVQYTYTLSERSAEVHGRRSGGVLGFIFVTELFDSVAALKARDKSYDCIAIELKNSYTTDYDDNPASAAVVA</sequence>
<protein>
    <submittedName>
        <fullName evidence="1">Uncharacterized protein</fullName>
    </submittedName>
</protein>
<evidence type="ECO:0000313" key="1">
    <source>
        <dbReference type="EMBL" id="GBP81553.1"/>
    </source>
</evidence>
<dbReference type="OrthoDB" id="10563591at2759"/>
<accession>A0A4C1Z326</accession>
<proteinExistence type="predicted"/>
<keyword evidence="2" id="KW-1185">Reference proteome</keyword>
<reference evidence="1 2" key="1">
    <citation type="journal article" date="2019" name="Commun. Biol.">
        <title>The bagworm genome reveals a unique fibroin gene that provides high tensile strength.</title>
        <authorList>
            <person name="Kono N."/>
            <person name="Nakamura H."/>
            <person name="Ohtoshi R."/>
            <person name="Tomita M."/>
            <person name="Numata K."/>
            <person name="Arakawa K."/>
        </authorList>
    </citation>
    <scope>NUCLEOTIDE SEQUENCE [LARGE SCALE GENOMIC DNA]</scope>
</reference>
<gene>
    <name evidence="1" type="ORF">EVAR_60265_1</name>
</gene>
<evidence type="ECO:0000313" key="2">
    <source>
        <dbReference type="Proteomes" id="UP000299102"/>
    </source>
</evidence>